<accession>A0ABP8WN55</accession>
<evidence type="ECO:0000256" key="1">
    <source>
        <dbReference type="ARBA" id="ARBA00007358"/>
    </source>
</evidence>
<evidence type="ECO:0000256" key="3">
    <source>
        <dbReference type="ARBA" id="ARBA00023027"/>
    </source>
</evidence>
<organism evidence="6 7">
    <name type="scientific">Pseudonocardia yuanmonensis</name>
    <dbReference type="NCBI Taxonomy" id="1095914"/>
    <lineage>
        <taxon>Bacteria</taxon>
        <taxon>Bacillati</taxon>
        <taxon>Actinomycetota</taxon>
        <taxon>Actinomycetes</taxon>
        <taxon>Pseudonocardiales</taxon>
        <taxon>Pseudonocardiaceae</taxon>
        <taxon>Pseudonocardia</taxon>
    </lineage>
</organism>
<keyword evidence="7" id="KW-1185">Reference proteome</keyword>
<evidence type="ECO:0000256" key="2">
    <source>
        <dbReference type="ARBA" id="ARBA00023002"/>
    </source>
</evidence>
<dbReference type="EMBL" id="BAABIC010000009">
    <property type="protein sequence ID" value="GAA4691158.1"/>
    <property type="molecule type" value="Genomic_DNA"/>
</dbReference>
<dbReference type="Gene3D" id="1.20.1090.10">
    <property type="entry name" value="Dehydroquinate synthase-like - alpha domain"/>
    <property type="match status" value="1"/>
</dbReference>
<evidence type="ECO:0000313" key="6">
    <source>
        <dbReference type="EMBL" id="GAA4691158.1"/>
    </source>
</evidence>
<comment type="caution">
    <text evidence="6">The sequence shown here is derived from an EMBL/GenBank/DDBJ whole genome shotgun (WGS) entry which is preliminary data.</text>
</comment>
<evidence type="ECO:0000259" key="4">
    <source>
        <dbReference type="Pfam" id="PF00465"/>
    </source>
</evidence>
<comment type="similarity">
    <text evidence="1">Belongs to the iron-containing alcohol dehydrogenase family.</text>
</comment>
<dbReference type="Pfam" id="PF25137">
    <property type="entry name" value="ADH_Fe_C"/>
    <property type="match status" value="1"/>
</dbReference>
<dbReference type="PANTHER" id="PTHR11496:SF102">
    <property type="entry name" value="ALCOHOL DEHYDROGENASE 4"/>
    <property type="match status" value="1"/>
</dbReference>
<dbReference type="RefSeq" id="WP_345381117.1">
    <property type="nucleotide sequence ID" value="NZ_BAABIC010000009.1"/>
</dbReference>
<keyword evidence="2" id="KW-0560">Oxidoreductase</keyword>
<dbReference type="Pfam" id="PF00465">
    <property type="entry name" value="Fe-ADH"/>
    <property type="match status" value="1"/>
</dbReference>
<dbReference type="InterPro" id="IPR056798">
    <property type="entry name" value="ADH_Fe_C"/>
</dbReference>
<feature type="domain" description="Fe-containing alcohol dehydrogenase-like C-terminal" evidence="5">
    <location>
        <begin position="175"/>
        <end position="356"/>
    </location>
</feature>
<evidence type="ECO:0000259" key="5">
    <source>
        <dbReference type="Pfam" id="PF25137"/>
    </source>
</evidence>
<protein>
    <submittedName>
        <fullName evidence="6">Maleylacetate reductase</fullName>
    </submittedName>
</protein>
<feature type="domain" description="Alcohol dehydrogenase iron-type/glycerol dehydrogenase GldA" evidence="4">
    <location>
        <begin position="20"/>
        <end position="162"/>
    </location>
</feature>
<dbReference type="InterPro" id="IPR001670">
    <property type="entry name" value="ADH_Fe/GldA"/>
</dbReference>
<dbReference type="SUPFAM" id="SSF56796">
    <property type="entry name" value="Dehydroquinate synthase-like"/>
    <property type="match status" value="1"/>
</dbReference>
<sequence length="365" mass="37529">MTGSSDTAAAIPSFEFTALPYRVLFGAGMADRVAAEVDRLGRSRVLLLASREIAELGDRVAAELGPLCVGRFDGAAMHTPVDVTEKALAVLEESRADAVVAVGGGSTTGLAKALALRTGVDQVVLPTTYAGSEVTPVLGETVDGRKQTRSDPAVLPETVVYDVELSRHLPVPMSVTSGMNALAHAVEALYSPQANPVVDGWATDAIRHLSRGIRQVPGAPADLAVRADLLRGAWLAGTCLGAVGMGLHHKLCHVLGGTFDLPHAATHTVVLAHVVAYNAPAVPAVMDAVAAALGVSDAAAGVFALVADAGAPSSLRQLGMREADLAEAADIVVATPYPNPRPIDRPAALELLRAAWEGGAPAARR</sequence>
<name>A0ABP8WN55_9PSEU</name>
<dbReference type="CDD" id="cd08177">
    <property type="entry name" value="MAR"/>
    <property type="match status" value="1"/>
</dbReference>
<reference evidence="7" key="1">
    <citation type="journal article" date="2019" name="Int. J. Syst. Evol. Microbiol.">
        <title>The Global Catalogue of Microorganisms (GCM) 10K type strain sequencing project: providing services to taxonomists for standard genome sequencing and annotation.</title>
        <authorList>
            <consortium name="The Broad Institute Genomics Platform"/>
            <consortium name="The Broad Institute Genome Sequencing Center for Infectious Disease"/>
            <person name="Wu L."/>
            <person name="Ma J."/>
        </authorList>
    </citation>
    <scope>NUCLEOTIDE SEQUENCE [LARGE SCALE GENOMIC DNA]</scope>
    <source>
        <strain evidence="7">JCM 18055</strain>
    </source>
</reference>
<evidence type="ECO:0000313" key="7">
    <source>
        <dbReference type="Proteomes" id="UP001500325"/>
    </source>
</evidence>
<dbReference type="Proteomes" id="UP001500325">
    <property type="component" value="Unassembled WGS sequence"/>
</dbReference>
<dbReference type="Gene3D" id="3.40.50.1970">
    <property type="match status" value="1"/>
</dbReference>
<gene>
    <name evidence="6" type="ORF">GCM10023215_30030</name>
</gene>
<dbReference type="InterPro" id="IPR034786">
    <property type="entry name" value="MAR"/>
</dbReference>
<dbReference type="InterPro" id="IPR039697">
    <property type="entry name" value="Alcohol_dehydrogenase_Fe"/>
</dbReference>
<keyword evidence="3" id="KW-0520">NAD</keyword>
<proteinExistence type="inferred from homology"/>
<dbReference type="PANTHER" id="PTHR11496">
    <property type="entry name" value="ALCOHOL DEHYDROGENASE"/>
    <property type="match status" value="1"/>
</dbReference>